<feature type="compositionally biased region" description="Polar residues" evidence="1">
    <location>
        <begin position="313"/>
        <end position="337"/>
    </location>
</feature>
<dbReference type="OrthoDB" id="5335210at2759"/>
<dbReference type="EMBL" id="ML986588">
    <property type="protein sequence ID" value="KAF2267859.1"/>
    <property type="molecule type" value="Genomic_DNA"/>
</dbReference>
<protein>
    <submittedName>
        <fullName evidence="2">Uncharacterized protein</fullName>
    </submittedName>
</protein>
<feature type="compositionally biased region" description="Polar residues" evidence="1">
    <location>
        <begin position="870"/>
        <end position="882"/>
    </location>
</feature>
<comment type="caution">
    <text evidence="2">The sequence shown here is derived from an EMBL/GenBank/DDBJ whole genome shotgun (WGS) entry which is preliminary data.</text>
</comment>
<feature type="region of interest" description="Disordered" evidence="1">
    <location>
        <begin position="118"/>
        <end position="144"/>
    </location>
</feature>
<feature type="compositionally biased region" description="Polar residues" evidence="1">
    <location>
        <begin position="1060"/>
        <end position="1075"/>
    </location>
</feature>
<feature type="compositionally biased region" description="Polar residues" evidence="1">
    <location>
        <begin position="746"/>
        <end position="766"/>
    </location>
</feature>
<feature type="compositionally biased region" description="Basic residues" evidence="1">
    <location>
        <begin position="1"/>
        <end position="10"/>
    </location>
</feature>
<feature type="compositionally biased region" description="Polar residues" evidence="1">
    <location>
        <begin position="345"/>
        <end position="357"/>
    </location>
</feature>
<feature type="compositionally biased region" description="Low complexity" evidence="1">
    <location>
        <begin position="1255"/>
        <end position="1265"/>
    </location>
</feature>
<proteinExistence type="predicted"/>
<feature type="compositionally biased region" description="Basic and acidic residues" evidence="1">
    <location>
        <begin position="884"/>
        <end position="902"/>
    </location>
</feature>
<evidence type="ECO:0000256" key="1">
    <source>
        <dbReference type="SAM" id="MobiDB-lite"/>
    </source>
</evidence>
<feature type="region of interest" description="Disordered" evidence="1">
    <location>
        <begin position="808"/>
        <end position="1292"/>
    </location>
</feature>
<feature type="compositionally biased region" description="Low complexity" evidence="1">
    <location>
        <begin position="499"/>
        <end position="510"/>
    </location>
</feature>
<dbReference type="Proteomes" id="UP000800093">
    <property type="component" value="Unassembled WGS sequence"/>
</dbReference>
<feature type="region of interest" description="Disordered" evidence="1">
    <location>
        <begin position="313"/>
        <end position="395"/>
    </location>
</feature>
<organism evidence="2 3">
    <name type="scientific">Lojkania enalia</name>
    <dbReference type="NCBI Taxonomy" id="147567"/>
    <lineage>
        <taxon>Eukaryota</taxon>
        <taxon>Fungi</taxon>
        <taxon>Dikarya</taxon>
        <taxon>Ascomycota</taxon>
        <taxon>Pezizomycotina</taxon>
        <taxon>Dothideomycetes</taxon>
        <taxon>Pleosporomycetidae</taxon>
        <taxon>Pleosporales</taxon>
        <taxon>Pleosporales incertae sedis</taxon>
        <taxon>Lojkania</taxon>
    </lineage>
</organism>
<feature type="compositionally biased region" description="Pro residues" evidence="1">
    <location>
        <begin position="1082"/>
        <end position="1092"/>
    </location>
</feature>
<feature type="compositionally biased region" description="Polar residues" evidence="1">
    <location>
        <begin position="1110"/>
        <end position="1121"/>
    </location>
</feature>
<feature type="region of interest" description="Disordered" evidence="1">
    <location>
        <begin position="1"/>
        <end position="45"/>
    </location>
</feature>
<feature type="compositionally biased region" description="Polar residues" evidence="1">
    <location>
        <begin position="1156"/>
        <end position="1165"/>
    </location>
</feature>
<feature type="region of interest" description="Disordered" evidence="1">
    <location>
        <begin position="62"/>
        <end position="87"/>
    </location>
</feature>
<feature type="compositionally biased region" description="Polar residues" evidence="1">
    <location>
        <begin position="1023"/>
        <end position="1037"/>
    </location>
</feature>
<feature type="compositionally biased region" description="Basic and acidic residues" evidence="1">
    <location>
        <begin position="433"/>
        <end position="472"/>
    </location>
</feature>
<keyword evidence="3" id="KW-1185">Reference proteome</keyword>
<feature type="compositionally biased region" description="Basic and acidic residues" evidence="1">
    <location>
        <begin position="188"/>
        <end position="211"/>
    </location>
</feature>
<feature type="region of interest" description="Disordered" evidence="1">
    <location>
        <begin position="688"/>
        <end position="766"/>
    </location>
</feature>
<evidence type="ECO:0000313" key="3">
    <source>
        <dbReference type="Proteomes" id="UP000800093"/>
    </source>
</evidence>
<name>A0A9P4KJ49_9PLEO</name>
<feature type="compositionally biased region" description="Polar residues" evidence="1">
    <location>
        <begin position="486"/>
        <end position="498"/>
    </location>
</feature>
<reference evidence="3" key="1">
    <citation type="journal article" date="2020" name="Stud. Mycol.">
        <title>101 Dothideomycetes genomes: A test case for predicting lifestyles and emergence of pathogens.</title>
        <authorList>
            <person name="Haridas S."/>
            <person name="Albert R."/>
            <person name="Binder M."/>
            <person name="Bloem J."/>
            <person name="LaButti K."/>
            <person name="Salamov A."/>
            <person name="Andreopoulos B."/>
            <person name="Baker S."/>
            <person name="Barry K."/>
            <person name="Bills G."/>
            <person name="Bluhm B."/>
            <person name="Cannon C."/>
            <person name="Castanera R."/>
            <person name="Culley D."/>
            <person name="Daum C."/>
            <person name="Ezra D."/>
            <person name="Gonzalez J."/>
            <person name="Henrissat B."/>
            <person name="Kuo A."/>
            <person name="Liang C."/>
            <person name="Lipzen A."/>
            <person name="Lutzoni F."/>
            <person name="Magnuson J."/>
            <person name="Mondo S."/>
            <person name="Nolan M."/>
            <person name="Ohm R."/>
            <person name="Pangilinan J."/>
            <person name="Park H.-J."/>
            <person name="Ramirez L."/>
            <person name="Alfaro M."/>
            <person name="Sun H."/>
            <person name="Tritt A."/>
            <person name="Yoshinaga Y."/>
            <person name="Zwiers L.-H."/>
            <person name="Turgeon B."/>
            <person name="Goodwin S."/>
            <person name="Spatafora J."/>
            <person name="Crous P."/>
            <person name="Grigoriev I."/>
        </authorList>
    </citation>
    <scope>NUCLEOTIDE SEQUENCE [LARGE SCALE GENOMIC DNA]</scope>
    <source>
        <strain evidence="3">CBS 304.66</strain>
    </source>
</reference>
<feature type="compositionally biased region" description="Low complexity" evidence="1">
    <location>
        <begin position="475"/>
        <end position="485"/>
    </location>
</feature>
<evidence type="ECO:0000313" key="2">
    <source>
        <dbReference type="EMBL" id="KAF2267859.1"/>
    </source>
</evidence>
<feature type="compositionally biased region" description="Polar residues" evidence="1">
    <location>
        <begin position="1203"/>
        <end position="1212"/>
    </location>
</feature>
<gene>
    <name evidence="2" type="ORF">CC78DRAFT_30490</name>
</gene>
<feature type="compositionally biased region" description="Basic and acidic residues" evidence="1">
    <location>
        <begin position="921"/>
        <end position="931"/>
    </location>
</feature>
<feature type="compositionally biased region" description="Low complexity" evidence="1">
    <location>
        <begin position="238"/>
        <end position="275"/>
    </location>
</feature>
<feature type="compositionally biased region" description="Polar residues" evidence="1">
    <location>
        <begin position="517"/>
        <end position="537"/>
    </location>
</feature>
<feature type="compositionally biased region" description="Polar residues" evidence="1">
    <location>
        <begin position="1219"/>
        <end position="1234"/>
    </location>
</feature>
<feature type="compositionally biased region" description="Polar residues" evidence="1">
    <location>
        <begin position="808"/>
        <end position="820"/>
    </location>
</feature>
<feature type="region of interest" description="Disordered" evidence="1">
    <location>
        <begin position="433"/>
        <end position="650"/>
    </location>
</feature>
<accession>A0A9P4KJ49</accession>
<feature type="compositionally biased region" description="Basic and acidic residues" evidence="1">
    <location>
        <begin position="64"/>
        <end position="84"/>
    </location>
</feature>
<sequence length="1292" mass="140094">MNRFLTRKKDRVLDDNASGGKKTKKGKKGQPEPKPEIDLTTALPSTDDFRTSLIMPGLSTRFSMLREQDDPKSKLGKASDDSVLHPKRQSRLHEFGFVPGGLSDIAEVSSLNGSIRPPFANERQNSFDSHNTEDSGGSMMSRARPGEGNVLFGGRQKVYKIANNASSKSLGRALYEDDVNLSTFQKWRQQERERSHELGHNEQEMADDSQHSEPSSPKDIYSPYSQRRETSSSTNSGTAITRSSTAATSIASQGANSVPASSPALPNAASTTSPTELGRSTTKARRLYDQGLDQHIYEQQSSAMNRLNSIQRTRAPTGRSTPPLLFSQTRSASNLNDRFNRSAPFRTNSPTMNNHPNLNGKDNHSAGSSPIISRPQSPPLTSPLASDSEDAQTLNSALQPNDRGKATAMGAFNKPAQAFSEQQYAERLKRLQQEREMSVPKLEKPRKPTLRERAELEQRKRTEAAIPERLESETETSTEQNEATSAFSVFQSAANQMKTTASPHATSSSPNEPEQLPSKTLSPDSRQGTTFFTSPGSSDDEDDAPKNVVSKPSELARRLEHIPTIQGNRQGPPILEHPALRSRGSSRPPEHEHPALRSRSSSRPAPEKHHAPASAPNGRYPAGLEDGVHDPDVDSPTLGPDNGGLSGLIRQHLRNVSTVSSDYGDANQITMSPPPTTTTAPLALRTHDAGIQRRKPTSELDTPGHSSYTHSNPWDLEDIENPFYGEGDSVSSTSPVEAQKPKLQTPAVSSIASNTQPRNRAATQGETSQWELNLNGIHQRNPSTETQHEREAFQRELAERQRAIQESLRNTVGQNRSRSGSPAPAGTAPSGGFKNALSMLRSKSSRESFATVDSLRQQEPTKAMRMLGIGTTSANGSSTSLAAHNDRLHGNDHWKSDEDRIGQRGQTLRSKPSRVLEQSEQDARRELEQRLQRAAADEDNPDSKSKSRSPPPSSKSSTRNRSSSEVSSGRSRSRPGHYRDDLEQAMMEGTSSRSTVYPPNTTPPVPGYVANPTQPLPTERPSLDSQQTRMRSRSNSKAAAAGYFESKHLQPIQTGKGPINGTSPHLSPAANSPQPLFSPGLPASPRPSPGAPSPGMNAFRPQASPVPPFSANNTPPVSGPNTPILPTFGSNAAPPFIKTGTVRKKSIAKSDISEPTFISSTSVQETVDLPPGASLKNGIESPPPVPPINPRRRRFGLGRTENQDGSLRSPQSPFAEPLRTNSSDALPSQVPSQRQRLRKTSSEGKSLHGKSQVHASPSPALPSAPFGGRNGSPPRPIHDRPIIQGPMDGSMF</sequence>
<feature type="compositionally biased region" description="Low complexity" evidence="1">
    <location>
        <begin position="954"/>
        <end position="970"/>
    </location>
</feature>
<feature type="region of interest" description="Disordered" evidence="1">
    <location>
        <begin position="187"/>
        <end position="281"/>
    </location>
</feature>